<protein>
    <recommendedName>
        <fullName evidence="4">threonine-phosphate decarboxylase</fullName>
        <ecNumber evidence="4">4.1.1.81</ecNumber>
    </recommendedName>
    <alternativeName>
        <fullName evidence="8">L-threonine-O-3-phosphate decarboxylase</fullName>
    </alternativeName>
</protein>
<name>A0ABW6K3W0_9BACI</name>
<dbReference type="CDD" id="cd00609">
    <property type="entry name" value="AAT_like"/>
    <property type="match status" value="1"/>
</dbReference>
<comment type="pathway">
    <text evidence="3">Cofactor biosynthesis; adenosylcobalamin biosynthesis.</text>
</comment>
<proteinExistence type="predicted"/>
<comment type="catalytic activity">
    <reaction evidence="9">
        <text>O-phospho-L-threonine + H(+) = (R)-1-aminopropan-2-yl phosphate + CO2</text>
        <dbReference type="Rhea" id="RHEA:11492"/>
        <dbReference type="ChEBI" id="CHEBI:15378"/>
        <dbReference type="ChEBI" id="CHEBI:16526"/>
        <dbReference type="ChEBI" id="CHEBI:58563"/>
        <dbReference type="ChEBI" id="CHEBI:58675"/>
        <dbReference type="EC" id="4.1.1.81"/>
    </reaction>
</comment>
<dbReference type="InterPro" id="IPR015424">
    <property type="entry name" value="PyrdxlP-dep_Trfase"/>
</dbReference>
<evidence type="ECO:0000256" key="5">
    <source>
        <dbReference type="ARBA" id="ARBA00022573"/>
    </source>
</evidence>
<dbReference type="InterPro" id="IPR004839">
    <property type="entry name" value="Aminotransferase_I/II_large"/>
</dbReference>
<evidence type="ECO:0000256" key="8">
    <source>
        <dbReference type="ARBA" id="ARBA00029996"/>
    </source>
</evidence>
<dbReference type="InterPro" id="IPR005860">
    <property type="entry name" value="CobD"/>
</dbReference>
<evidence type="ECO:0000256" key="2">
    <source>
        <dbReference type="ARBA" id="ARBA00003444"/>
    </source>
</evidence>
<dbReference type="Pfam" id="PF00155">
    <property type="entry name" value="Aminotran_1_2"/>
    <property type="match status" value="1"/>
</dbReference>
<feature type="domain" description="Aminotransferase class I/classII large" evidence="10">
    <location>
        <begin position="24"/>
        <end position="350"/>
    </location>
</feature>
<dbReference type="PANTHER" id="PTHR42885:SF1">
    <property type="entry name" value="THREONINE-PHOSPHATE DECARBOXYLASE"/>
    <property type="match status" value="1"/>
</dbReference>
<organism evidence="11 12">
    <name type="scientific">Cytobacillus mangrovibacter</name>
    <dbReference type="NCBI Taxonomy" id="3299024"/>
    <lineage>
        <taxon>Bacteria</taxon>
        <taxon>Bacillati</taxon>
        <taxon>Bacillota</taxon>
        <taxon>Bacilli</taxon>
        <taxon>Bacillales</taxon>
        <taxon>Bacillaceae</taxon>
        <taxon>Cytobacillus</taxon>
    </lineage>
</organism>
<dbReference type="SUPFAM" id="SSF53383">
    <property type="entry name" value="PLP-dependent transferases"/>
    <property type="match status" value="1"/>
</dbReference>
<dbReference type="RefSeq" id="WP_389224034.1">
    <property type="nucleotide sequence ID" value="NZ_JBIACJ010000022.1"/>
</dbReference>
<evidence type="ECO:0000256" key="7">
    <source>
        <dbReference type="ARBA" id="ARBA00023239"/>
    </source>
</evidence>
<keyword evidence="12" id="KW-1185">Reference proteome</keyword>
<evidence type="ECO:0000256" key="1">
    <source>
        <dbReference type="ARBA" id="ARBA00001933"/>
    </source>
</evidence>
<evidence type="ECO:0000256" key="9">
    <source>
        <dbReference type="ARBA" id="ARBA00048531"/>
    </source>
</evidence>
<dbReference type="Gene3D" id="3.40.640.10">
    <property type="entry name" value="Type I PLP-dependent aspartate aminotransferase-like (Major domain)"/>
    <property type="match status" value="1"/>
</dbReference>
<keyword evidence="6" id="KW-0663">Pyridoxal phosphate</keyword>
<comment type="caution">
    <text evidence="11">The sequence shown here is derived from an EMBL/GenBank/DDBJ whole genome shotgun (WGS) entry which is preliminary data.</text>
</comment>
<dbReference type="NCBIfam" id="TIGR01140">
    <property type="entry name" value="L_thr_O3P_dcar"/>
    <property type="match status" value="1"/>
</dbReference>
<dbReference type="InterPro" id="IPR015421">
    <property type="entry name" value="PyrdxlP-dep_Trfase_major"/>
</dbReference>
<reference evidence="11 12" key="1">
    <citation type="submission" date="2024-08" db="EMBL/GenBank/DDBJ databases">
        <title>Two novel Cytobacillus novel species.</title>
        <authorList>
            <person name="Liu G."/>
        </authorList>
    </citation>
    <scope>NUCLEOTIDE SEQUENCE [LARGE SCALE GENOMIC DNA]</scope>
    <source>
        <strain evidence="11 12">FJAT-53684</strain>
    </source>
</reference>
<gene>
    <name evidence="11" type="primary">cobD</name>
    <name evidence="11" type="ORF">ACFYKT_21620</name>
</gene>
<dbReference type="PANTHER" id="PTHR42885">
    <property type="entry name" value="HISTIDINOL-PHOSPHATE AMINOTRANSFERASE-RELATED"/>
    <property type="match status" value="1"/>
</dbReference>
<dbReference type="EC" id="4.1.1.81" evidence="4"/>
<accession>A0ABW6K3W0</accession>
<dbReference type="Gene3D" id="3.90.1150.10">
    <property type="entry name" value="Aspartate Aminotransferase, domain 1"/>
    <property type="match status" value="1"/>
</dbReference>
<dbReference type="EMBL" id="JBIACJ010000022">
    <property type="protein sequence ID" value="MFE8698876.1"/>
    <property type="molecule type" value="Genomic_DNA"/>
</dbReference>
<evidence type="ECO:0000313" key="12">
    <source>
        <dbReference type="Proteomes" id="UP001601058"/>
    </source>
</evidence>
<comment type="cofactor">
    <cofactor evidence="1">
        <name>pyridoxal 5'-phosphate</name>
        <dbReference type="ChEBI" id="CHEBI:597326"/>
    </cofactor>
</comment>
<dbReference type="Proteomes" id="UP001601058">
    <property type="component" value="Unassembled WGS sequence"/>
</dbReference>
<keyword evidence="5" id="KW-0169">Cobalamin biosynthesis</keyword>
<evidence type="ECO:0000313" key="11">
    <source>
        <dbReference type="EMBL" id="MFE8698876.1"/>
    </source>
</evidence>
<evidence type="ECO:0000256" key="6">
    <source>
        <dbReference type="ARBA" id="ARBA00022898"/>
    </source>
</evidence>
<dbReference type="InterPro" id="IPR015422">
    <property type="entry name" value="PyrdxlP-dep_Trfase_small"/>
</dbReference>
<dbReference type="InterPro" id="IPR004838">
    <property type="entry name" value="NHTrfase_class1_PyrdxlP-BS"/>
</dbReference>
<dbReference type="GO" id="GO:0048472">
    <property type="term" value="F:threonine-phosphate decarboxylase activity"/>
    <property type="evidence" value="ECO:0007669"/>
    <property type="project" value="UniProtKB-EC"/>
</dbReference>
<dbReference type="PROSITE" id="PS00105">
    <property type="entry name" value="AA_TRANSFER_CLASS_1"/>
    <property type="match status" value="1"/>
</dbReference>
<evidence type="ECO:0000256" key="3">
    <source>
        <dbReference type="ARBA" id="ARBA00004953"/>
    </source>
</evidence>
<keyword evidence="7 11" id="KW-0456">Lyase</keyword>
<sequence>MKWPAHGSNPQYLYEAMEVTMPDNKVDFSANINPLGPPPLLKKNWHQLMEVISDYPDPKGERLKQKLAKREGISKDQILIGNGGAELISLLGRMLAGKKVLIVQPAFSEYEEACWINGCTIDYHQLEPDSWEWEDDGFLTKLQKADALFFCNPSNPTGVFYDQSLVFHLLQACKENDCLIIIDEAFYDFLIEYESIVPYIEKCSQLVIIRSMTKMFAIPGLRLGYIMAHPSIIEQMSALQPHWSINALALKAGEWCLESKTYIDETRKLIQSERERLFIFYKEWNFQVSPSQINFYLLKDPSLKDQLPLFQFLIERGIIPRHTMNFRGLEGGWLRFAIKGPEDNDQLMEAMTEWRKISRLSSL</sequence>
<evidence type="ECO:0000259" key="10">
    <source>
        <dbReference type="Pfam" id="PF00155"/>
    </source>
</evidence>
<evidence type="ECO:0000256" key="4">
    <source>
        <dbReference type="ARBA" id="ARBA00012285"/>
    </source>
</evidence>
<comment type="function">
    <text evidence="2">Decarboxylates L-threonine-O-3-phosphate to yield (R)-1-amino-2-propanol O-2-phosphate, the precursor for the linkage between the nucleotide loop and the corrin ring in cobalamin.</text>
</comment>